<proteinExistence type="predicted"/>
<dbReference type="EMBL" id="CAJVPV010009033">
    <property type="protein sequence ID" value="CAG8637495.1"/>
    <property type="molecule type" value="Genomic_DNA"/>
</dbReference>
<sequence>MAHVEELVDFLGDKYDGQLGAATSTHEDNMYLFLGEIFRTCHDATAEAMRRTFECQEQIGRETNWIERRDCKVNATGRAHHTRRCDRKCVKTGNWRILYRQKKGEQGHRTHECPEPPRRMPPQVANPHDANLCEVENRTYWESCEPATTNRTNMTGTTGRAHPINTTSRNGDHGRICKKECHAMSQVPERTVSSRPSTPIQCCRRLVELES</sequence>
<reference evidence="2" key="1">
    <citation type="submission" date="2021-06" db="EMBL/GenBank/DDBJ databases">
        <authorList>
            <person name="Kallberg Y."/>
            <person name="Tangrot J."/>
            <person name="Rosling A."/>
        </authorList>
    </citation>
    <scope>NUCLEOTIDE SEQUENCE</scope>
    <source>
        <strain evidence="2">CL551</strain>
    </source>
</reference>
<evidence type="ECO:0000313" key="2">
    <source>
        <dbReference type="EMBL" id="CAG8637495.1"/>
    </source>
</evidence>
<feature type="compositionally biased region" description="Low complexity" evidence="1">
    <location>
        <begin position="151"/>
        <end position="161"/>
    </location>
</feature>
<dbReference type="AlphaFoldDB" id="A0A9N9DF19"/>
<protein>
    <submittedName>
        <fullName evidence="2">1394_t:CDS:1</fullName>
    </submittedName>
</protein>
<gene>
    <name evidence="2" type="ORF">AMORRO_LOCUS9367</name>
</gene>
<evidence type="ECO:0000256" key="1">
    <source>
        <dbReference type="SAM" id="MobiDB-lite"/>
    </source>
</evidence>
<evidence type="ECO:0000313" key="3">
    <source>
        <dbReference type="Proteomes" id="UP000789342"/>
    </source>
</evidence>
<name>A0A9N9DF19_9GLOM</name>
<comment type="caution">
    <text evidence="2">The sequence shown here is derived from an EMBL/GenBank/DDBJ whole genome shotgun (WGS) entry which is preliminary data.</text>
</comment>
<feature type="compositionally biased region" description="Basic and acidic residues" evidence="1">
    <location>
        <begin position="105"/>
        <end position="118"/>
    </location>
</feature>
<keyword evidence="3" id="KW-1185">Reference proteome</keyword>
<feature type="region of interest" description="Disordered" evidence="1">
    <location>
        <begin position="151"/>
        <end position="172"/>
    </location>
</feature>
<dbReference type="Proteomes" id="UP000789342">
    <property type="component" value="Unassembled WGS sequence"/>
</dbReference>
<feature type="region of interest" description="Disordered" evidence="1">
    <location>
        <begin position="105"/>
        <end position="125"/>
    </location>
</feature>
<organism evidence="2 3">
    <name type="scientific">Acaulospora morrowiae</name>
    <dbReference type="NCBI Taxonomy" id="94023"/>
    <lineage>
        <taxon>Eukaryota</taxon>
        <taxon>Fungi</taxon>
        <taxon>Fungi incertae sedis</taxon>
        <taxon>Mucoromycota</taxon>
        <taxon>Glomeromycotina</taxon>
        <taxon>Glomeromycetes</taxon>
        <taxon>Diversisporales</taxon>
        <taxon>Acaulosporaceae</taxon>
        <taxon>Acaulospora</taxon>
    </lineage>
</organism>
<accession>A0A9N9DF19</accession>